<dbReference type="STRING" id="1121485.GCA_000426485_02920"/>
<comment type="caution">
    <text evidence="2">The sequence shown here is derived from an EMBL/GenBank/DDBJ whole genome shotgun (WGS) entry which is preliminary data.</text>
</comment>
<evidence type="ECO:0000313" key="2">
    <source>
        <dbReference type="EMBL" id="TFD99097.1"/>
    </source>
</evidence>
<evidence type="ECO:0000313" key="3">
    <source>
        <dbReference type="Proteomes" id="UP000297861"/>
    </source>
</evidence>
<dbReference type="Pfam" id="PF10626">
    <property type="entry name" value="TraO"/>
    <property type="match status" value="1"/>
</dbReference>
<organism evidence="2 3">
    <name type="scientific">Dysgonomonas capnocytophagoides</name>
    <dbReference type="NCBI Taxonomy" id="45254"/>
    <lineage>
        <taxon>Bacteria</taxon>
        <taxon>Pseudomonadati</taxon>
        <taxon>Bacteroidota</taxon>
        <taxon>Bacteroidia</taxon>
        <taxon>Bacteroidales</taxon>
        <taxon>Dysgonomonadaceae</taxon>
        <taxon>Dysgonomonas</taxon>
    </lineage>
</organism>
<gene>
    <name evidence="2" type="ORF">E2605_03175</name>
</gene>
<reference evidence="2 3" key="1">
    <citation type="submission" date="2019-03" db="EMBL/GenBank/DDBJ databases">
        <title>San Antonio Military Medical Center submission to MRSN (WRAIR), pending publication.</title>
        <authorList>
            <person name="Blyth D.M."/>
            <person name="Mccarthy S.L."/>
            <person name="Schall S.E."/>
            <person name="Stam J.A."/>
            <person name="Ong A.C."/>
            <person name="Mcgann P.T."/>
        </authorList>
    </citation>
    <scope>NUCLEOTIDE SEQUENCE [LARGE SCALE GENOMIC DNA]</scope>
    <source>
        <strain evidence="2 3">MRSN571793</strain>
    </source>
</reference>
<keyword evidence="1" id="KW-0732">Signal</keyword>
<dbReference type="OrthoDB" id="1078465at2"/>
<dbReference type="Proteomes" id="UP000297861">
    <property type="component" value="Unassembled WGS sequence"/>
</dbReference>
<feature type="signal peptide" evidence="1">
    <location>
        <begin position="1"/>
        <end position="20"/>
    </location>
</feature>
<dbReference type="AlphaFoldDB" id="A0A4Y8L9R1"/>
<dbReference type="InterPro" id="IPR018899">
    <property type="entry name" value="Conjug_transposon_Tra0"/>
</dbReference>
<proteinExistence type="predicted"/>
<protein>
    <submittedName>
        <fullName evidence="2">Conjugal transfer protein</fullName>
    </submittedName>
</protein>
<accession>A0A4Y8L9R1</accession>
<evidence type="ECO:0000256" key="1">
    <source>
        <dbReference type="SAM" id="SignalP"/>
    </source>
</evidence>
<dbReference type="EMBL" id="SOML01000001">
    <property type="protein sequence ID" value="TFD99097.1"/>
    <property type="molecule type" value="Genomic_DNA"/>
</dbReference>
<name>A0A4Y8L9R1_9BACT</name>
<sequence length="191" mass="21313">MKQIFLLLTLSLVLIGQVQAQRYLPGQKGIQVTGGFVNGFKLKNKDGQAFFGDIALSAYTKNGNRWVFGAEYLQKRHEYNNILIPVSQITAEGGYYYKFLSDPSKTVFFSVGASAMAGYETINWGKELLFDGATITTEDNFLYGGALSFEIETYLTDKLVLLLNARERILLGSDINKFHTQIGMGIKIIIN</sequence>
<feature type="chain" id="PRO_5021330349" evidence="1">
    <location>
        <begin position="21"/>
        <end position="191"/>
    </location>
</feature>
<keyword evidence="3" id="KW-1185">Reference proteome</keyword>
<dbReference type="RefSeq" id="WP_134435474.1">
    <property type="nucleotide sequence ID" value="NZ_SOML01000001.1"/>
</dbReference>